<sequence length="338" mass="39139">MTNKKLPDNQITVYQTSDGKINIEVLYANENIWLPQKRIAELFDVDRSVVTKHLKNIFFDNELQEYSVCASFAHTAEDGKEYQTKFYSLEAIIAVGYRVNSERGTQFRQWAISILQQYIHKGFAIDSDRFKYGSRFSTRYFDDLLEEIRDIRSSERMAYQKITDIYATSIDYSPKAKDTKQFFATVQNKLHFAITGQTAAEIIAARARSDKQNMGLTSWRKGSGGKILPGDVAIAKNYLDKPELDHLNRIVTMYLDYAELQTVRNKPMYMKDWIEKLNAFLKFSEYEILTNAGSISQEVALALAGKEYEIFKKIQDKNYISDFDKEVKRIKGEKDDAK</sequence>
<dbReference type="PIRSF" id="PIRSF015268">
    <property type="entry name" value="Virulence_RhuM"/>
    <property type="match status" value="1"/>
</dbReference>
<dbReference type="AlphaFoldDB" id="A0A7G9YMQ9"/>
<gene>
    <name evidence="2" type="ORF">ANJBEOKM_00033</name>
</gene>
<organism evidence="2">
    <name type="scientific">Candidatus Methanogaster sp. ANME-2c ERB4</name>
    <dbReference type="NCBI Taxonomy" id="2759911"/>
    <lineage>
        <taxon>Archaea</taxon>
        <taxon>Methanobacteriati</taxon>
        <taxon>Methanobacteriota</taxon>
        <taxon>Stenosarchaea group</taxon>
        <taxon>Methanomicrobia</taxon>
        <taxon>Methanosarcinales</taxon>
        <taxon>ANME-2 cluster</taxon>
        <taxon>Candidatus Methanogasteraceae</taxon>
        <taxon>Candidatus Methanogaster</taxon>
    </lineage>
</organism>
<evidence type="ECO:0000313" key="2">
    <source>
        <dbReference type="EMBL" id="QNO49293.1"/>
    </source>
</evidence>
<proteinExistence type="predicted"/>
<reference evidence="2" key="1">
    <citation type="submission" date="2020-06" db="EMBL/GenBank/DDBJ databases">
        <title>Unique genomic features of the anaerobic methanotrophic archaea.</title>
        <authorList>
            <person name="Chadwick G.L."/>
            <person name="Skennerton C.T."/>
            <person name="Laso-Perez R."/>
            <person name="Leu A.O."/>
            <person name="Speth D.R."/>
            <person name="Yu H."/>
            <person name="Morgan-Lang C."/>
            <person name="Hatzenpichler R."/>
            <person name="Goudeau D."/>
            <person name="Malmstrom R."/>
            <person name="Brazelton W.J."/>
            <person name="Woyke T."/>
            <person name="Hallam S.J."/>
            <person name="Tyson G.W."/>
            <person name="Wegener G."/>
            <person name="Boetius A."/>
            <person name="Orphan V."/>
        </authorList>
    </citation>
    <scope>NUCLEOTIDE SEQUENCE</scope>
</reference>
<dbReference type="PROSITE" id="PS51750">
    <property type="entry name" value="BRO_N"/>
    <property type="match status" value="1"/>
</dbReference>
<dbReference type="PANTHER" id="PTHR35810:SF1">
    <property type="entry name" value="CYTOPLASMIC PROTEIN"/>
    <property type="match status" value="1"/>
</dbReference>
<dbReference type="PANTHER" id="PTHR35810">
    <property type="entry name" value="CYTOPLASMIC PROTEIN-RELATED"/>
    <property type="match status" value="1"/>
</dbReference>
<evidence type="ECO:0000259" key="1">
    <source>
        <dbReference type="PROSITE" id="PS51750"/>
    </source>
</evidence>
<feature type="domain" description="Bro-N" evidence="1">
    <location>
        <begin position="8"/>
        <end position="122"/>
    </location>
</feature>
<name>A0A7G9YMQ9_9EURY</name>
<dbReference type="InterPro" id="IPR003497">
    <property type="entry name" value="BRO_N_domain"/>
</dbReference>
<dbReference type="EMBL" id="MT631376">
    <property type="protein sequence ID" value="QNO49293.1"/>
    <property type="molecule type" value="Genomic_DNA"/>
</dbReference>
<accession>A0A7G9YMQ9</accession>
<dbReference type="InterPro" id="IPR011204">
    <property type="entry name" value="Virulence_RhuM-like"/>
</dbReference>
<dbReference type="Pfam" id="PF13310">
    <property type="entry name" value="Virulence_RhuM"/>
    <property type="match status" value="1"/>
</dbReference>
<protein>
    <recommendedName>
        <fullName evidence="1">Bro-N domain-containing protein</fullName>
    </recommendedName>
</protein>